<name>A0A3B0SW03_9ZZZZ</name>
<dbReference type="EMBL" id="UOEK01000291">
    <property type="protein sequence ID" value="VAW04559.1"/>
    <property type="molecule type" value="Genomic_DNA"/>
</dbReference>
<reference evidence="1" key="1">
    <citation type="submission" date="2018-06" db="EMBL/GenBank/DDBJ databases">
        <authorList>
            <person name="Zhirakovskaya E."/>
        </authorList>
    </citation>
    <scope>NUCLEOTIDE SEQUENCE</scope>
</reference>
<evidence type="ECO:0000313" key="1">
    <source>
        <dbReference type="EMBL" id="VAW04559.1"/>
    </source>
</evidence>
<feature type="non-terminal residue" evidence="1">
    <location>
        <position position="1"/>
    </location>
</feature>
<gene>
    <name evidence="1" type="ORF">MNBD_ACTINO02-3144</name>
</gene>
<protein>
    <submittedName>
        <fullName evidence="1">Uncharacterized protein</fullName>
    </submittedName>
</protein>
<proteinExistence type="predicted"/>
<organism evidence="1">
    <name type="scientific">hydrothermal vent metagenome</name>
    <dbReference type="NCBI Taxonomy" id="652676"/>
    <lineage>
        <taxon>unclassified sequences</taxon>
        <taxon>metagenomes</taxon>
        <taxon>ecological metagenomes</taxon>
    </lineage>
</organism>
<dbReference type="AlphaFoldDB" id="A0A3B0SW03"/>
<sequence>DSSLNISPFAYVLTTDIAIGHRFNRYAWCLFGAARVSPHVSTSHEVENLLLFMCTTIPAPRNFRPTPARGDHIILHDPCSLWWERESSKH</sequence>
<accession>A0A3B0SW03</accession>